<evidence type="ECO:0000256" key="1">
    <source>
        <dbReference type="SAM" id="MobiDB-lite"/>
    </source>
</evidence>
<dbReference type="InterPro" id="IPR003587">
    <property type="entry name" value="Hint_dom_N"/>
</dbReference>
<feature type="compositionally biased region" description="Basic and acidic residues" evidence="1">
    <location>
        <begin position="362"/>
        <end position="373"/>
    </location>
</feature>
<dbReference type="EMBL" id="CDMZ01000773">
    <property type="protein sequence ID" value="CUC09396.1"/>
    <property type="molecule type" value="Genomic_DNA"/>
</dbReference>
<name>A0A0K6S741_9ALVE</name>
<accession>A0A0K6S741</accession>
<evidence type="ECO:0000256" key="2">
    <source>
        <dbReference type="SAM" id="SignalP"/>
    </source>
</evidence>
<dbReference type="Pfam" id="PF01079">
    <property type="entry name" value="Hint"/>
    <property type="match status" value="1"/>
</dbReference>
<dbReference type="InterPro" id="IPR036844">
    <property type="entry name" value="Hint_dom_sf"/>
</dbReference>
<dbReference type="InterPro" id="IPR050387">
    <property type="entry name" value="Hedgehog_Signaling"/>
</dbReference>
<dbReference type="VEuPathDB" id="CryptoDB:Cvel_515"/>
<evidence type="ECO:0000313" key="4">
    <source>
        <dbReference type="EMBL" id="CUC09396.1"/>
    </source>
</evidence>
<dbReference type="PANTHER" id="PTHR11889">
    <property type="entry name" value="HEDGEHOG"/>
    <property type="match status" value="1"/>
</dbReference>
<organism evidence="4">
    <name type="scientific">Chromera velia CCMP2878</name>
    <dbReference type="NCBI Taxonomy" id="1169474"/>
    <lineage>
        <taxon>Eukaryota</taxon>
        <taxon>Sar</taxon>
        <taxon>Alveolata</taxon>
        <taxon>Colpodellida</taxon>
        <taxon>Chromeraceae</taxon>
        <taxon>Chromera</taxon>
    </lineage>
</organism>
<feature type="compositionally biased region" description="Low complexity" evidence="1">
    <location>
        <begin position="416"/>
        <end position="425"/>
    </location>
</feature>
<feature type="signal peptide" evidence="2">
    <location>
        <begin position="1"/>
        <end position="18"/>
    </location>
</feature>
<proteinExistence type="predicted"/>
<dbReference type="CDD" id="cd00081">
    <property type="entry name" value="Hint"/>
    <property type="match status" value="1"/>
</dbReference>
<dbReference type="PhylomeDB" id="A0A0K6S741"/>
<dbReference type="GO" id="GO:0016540">
    <property type="term" value="P:protein autoprocessing"/>
    <property type="evidence" value="ECO:0007669"/>
    <property type="project" value="InterPro"/>
</dbReference>
<protein>
    <recommendedName>
        <fullName evidence="3">Hint domain-containing protein</fullName>
    </recommendedName>
</protein>
<dbReference type="SUPFAM" id="SSF51294">
    <property type="entry name" value="Hedgehog/intein (Hint) domain"/>
    <property type="match status" value="1"/>
</dbReference>
<keyword evidence="2" id="KW-0732">Signal</keyword>
<dbReference type="InterPro" id="IPR001767">
    <property type="entry name" value="Hedgehog_Hint"/>
</dbReference>
<dbReference type="SMART" id="SM00306">
    <property type="entry name" value="HintN"/>
    <property type="match status" value="1"/>
</dbReference>
<dbReference type="PANTHER" id="PTHR11889:SF31">
    <property type="entry name" value="PROTEIN HEDGEHOG"/>
    <property type="match status" value="1"/>
</dbReference>
<feature type="domain" description="Hint" evidence="3">
    <location>
        <begin position="438"/>
        <end position="542"/>
    </location>
</feature>
<dbReference type="AlphaFoldDB" id="A0A0K6S741"/>
<gene>
    <name evidence="4" type="ORF">Cvel_515.t1.CR1</name>
</gene>
<sequence>MKSLAIVAALAALQSSSALHLNRERTKAESTVDIETVPPRTPLDAGCTKKAVDQLKTLYEELKEQGRGVDNLTKYNFGVKFLHACQRMDMYYEEVVGNDSERPLYLEFVNMLNYCTQKEKPDTQDDETFLGIPETYAIEDFQVSDLGDAEEKDANLKLCLESINHLHGKHNKEVVERLLENFESRCGSVETSPEEYEDEVLLTGAITPDEFMQWAPEAFTDCVDPPKYPKKEPKEANKNPYNVAIPTDRCCKICEKGYACRNSCISTDSECQYRLDFQKTDEKKAMMSVNLPGCACDLNFTCKRGATPEEQMDDPLAPPKKEEEEEEKTPSPEKEEEEDKTPKDDEKKPPTADDDQAPPPPTEDKPIKPHDEGETPTEPTEPKKTEDNPDTPPSTEDDDKKPQEGEQTETGGTGEGTSTPPSKTPNGGDPKKEKKKSGFCFPSTALFTREDGSQIPADRLQIGDRILVISEQDHEPSFEPVVFFAVKQPNAVSSMRKLTLSSGQILSLTSTHFVNVRKGNTGPETLVRSQHVEVGDGMWVAASDGTRRITATVVKTETVREARGLFAPVPLKASRMIVDGVEASAWGAFVSFNLFHETLAPSVYAFLRTAILHPLYALANALEGPGLMARGVAIIWGDGSAVMSADAVLSSEWGQWCAQVTVFALFALFWVSRVGKKKQAAEAVFEFITGN</sequence>
<feature type="region of interest" description="Disordered" evidence="1">
    <location>
        <begin position="307"/>
        <end position="437"/>
    </location>
</feature>
<evidence type="ECO:0000259" key="3">
    <source>
        <dbReference type="SMART" id="SM00306"/>
    </source>
</evidence>
<reference evidence="4" key="1">
    <citation type="submission" date="2014-11" db="EMBL/GenBank/DDBJ databases">
        <title>Molecular phylogeny of cliff fern family Woodsiaceae with morphological implications.</title>
        <authorList>
            <person name="Shao Y.-Z."/>
            <person name="Wei R."/>
            <person name="Zhang X.-C."/>
        </authorList>
    </citation>
    <scope>NUCLEOTIDE SEQUENCE</scope>
</reference>
<feature type="compositionally biased region" description="Basic and acidic residues" evidence="1">
    <location>
        <begin position="340"/>
        <end position="351"/>
    </location>
</feature>
<feature type="chain" id="PRO_5005508119" description="Hint domain-containing protein" evidence="2">
    <location>
        <begin position="19"/>
        <end position="691"/>
    </location>
</feature>
<dbReference type="Gene3D" id="2.170.16.10">
    <property type="entry name" value="Hedgehog/Intein (Hint) domain"/>
    <property type="match status" value="1"/>
</dbReference>